<dbReference type="OrthoDB" id="139362at2"/>
<dbReference type="PANTHER" id="PTHR34512">
    <property type="entry name" value="CELL SURFACE PROTEIN"/>
    <property type="match status" value="1"/>
</dbReference>
<dbReference type="EMBL" id="VIGC01000002">
    <property type="protein sequence ID" value="TQE97699.1"/>
    <property type="molecule type" value="Genomic_DNA"/>
</dbReference>
<dbReference type="Gene3D" id="2.40.10.480">
    <property type="match status" value="1"/>
</dbReference>
<dbReference type="InterPro" id="IPR002372">
    <property type="entry name" value="PQQ_rpt_dom"/>
</dbReference>
<feature type="domain" description="Pyrrolo-quinoline quinone repeat" evidence="2">
    <location>
        <begin position="655"/>
        <end position="791"/>
    </location>
</feature>
<keyword evidence="1" id="KW-0812">Transmembrane</keyword>
<accession>A0A540VLQ1</accession>
<feature type="transmembrane region" description="Helical" evidence="1">
    <location>
        <begin position="12"/>
        <end position="32"/>
    </location>
</feature>
<feature type="domain" description="Pyrrolo-quinoline quinone repeat" evidence="2">
    <location>
        <begin position="893"/>
        <end position="993"/>
    </location>
</feature>
<comment type="caution">
    <text evidence="3">The sequence shown here is derived from an EMBL/GenBank/DDBJ whole genome shotgun (WGS) entry which is preliminary data.</text>
</comment>
<sequence>MAELSRQPGLFALLLLGLLVLGPLILFLWPWGLMPLQAEPSLARYAPGGDGHSSLSELYDRSGTLIGWRSQNQAVVPTLNIYTDLPAGPRELIDRRYFPASGDNPAATTDAQAIMDVLAQVTVSELRIHTLTLDGTLTRQRIYLVEDPEGQFLVAIQDLTSGQEQLYDPPLLLLPADLLAGSGWSSQGQVSGQVDYMSQGRVLATGPHGVHADCLEVEQTLTLKGAQTEAYTLITRTHYCAGVGPVESVTVQEGGAYYERALLVSVDEAPPSFSRLPSPPPLAPSPDLPPGVENWRLVRFGRALPVNISGAGTVPPAWLPTDPPLLLATGYNGDLLAFTQDGQVAWRFHPQGTIYGAPAFDPATGVIYFGASDKRLYAVDSQGLFRWSYRAGDNVATRPAVVHDRVIFGSEDRTVVGLDTVTGALAWQVQVGGPVVSDPAVDGSVAIMGADDGAVYGLDVDTGTIRWTFATEGPVEAGVVVRDGIVYVASRDGTLTALGAQDGQERWQVTLGTGGGSAFRTAPAVGAEAIWLVDAAGTLFIVDRERGRQRWESTEWVTYVGPPLALADQALVPRKDGKIDLMDATGTRLAQWDASTARLPVDPPPAFSLGPAAGGDSLWLVDDGAVIYRLAPHVAPDDMTSSTGGGSLPAALTLRWSQHSLTTPFHGTGFFQPPISYRGGALVMEHGNHVYQLDPDTGQARYLGAFGQGTSALVEPVVVQDTLLAVAGSQLHALSLPDLQPRWTAPGQGVTWQPPVAAGDMVLWLEGSAAEGLNQGVLHALRLADGQVQWQATLAPFYMVGGAVVAGETVYVSTPPGAYDLTTGVQRWQAALPGPGLGGPGLSADGHTLYVGLVHPEGNDGQVAALDTADGAARWVVTLPGDALNPVDRLWPDGEMLVVPGLEGTLYGLDARDGQERWRYTPPGPRLGTITVAEGRVWLALQDGAVWGLDVASGRPVAHFQQMELNLAQMSFAQRPALVRETLLAPLGIMLLGFDVPSVELPEARP</sequence>
<keyword evidence="1" id="KW-1133">Transmembrane helix</keyword>
<protein>
    <submittedName>
        <fullName evidence="3">PQQ-binding-like beta-propeller repeat protein</fullName>
    </submittedName>
</protein>
<evidence type="ECO:0000256" key="1">
    <source>
        <dbReference type="SAM" id="Phobius"/>
    </source>
</evidence>
<dbReference type="RefSeq" id="WP_141608426.1">
    <property type="nucleotide sequence ID" value="NZ_VIGC02000002.1"/>
</dbReference>
<evidence type="ECO:0000313" key="4">
    <source>
        <dbReference type="Proteomes" id="UP000317371"/>
    </source>
</evidence>
<dbReference type="Gene3D" id="2.40.128.630">
    <property type="match status" value="1"/>
</dbReference>
<dbReference type="InParanoid" id="A0A540VLQ1"/>
<dbReference type="Pfam" id="PF13360">
    <property type="entry name" value="PQQ_2"/>
    <property type="match status" value="4"/>
</dbReference>
<organism evidence="3 4">
    <name type="scientific">Litorilinea aerophila</name>
    <dbReference type="NCBI Taxonomy" id="1204385"/>
    <lineage>
        <taxon>Bacteria</taxon>
        <taxon>Bacillati</taxon>
        <taxon>Chloroflexota</taxon>
        <taxon>Caldilineae</taxon>
        <taxon>Caldilineales</taxon>
        <taxon>Caldilineaceae</taxon>
        <taxon>Litorilinea</taxon>
    </lineage>
</organism>
<dbReference type="AlphaFoldDB" id="A0A540VLQ1"/>
<feature type="domain" description="Pyrrolo-quinoline quinone repeat" evidence="2">
    <location>
        <begin position="333"/>
        <end position="431"/>
    </location>
</feature>
<evidence type="ECO:0000259" key="2">
    <source>
        <dbReference type="Pfam" id="PF13360"/>
    </source>
</evidence>
<dbReference type="InterPro" id="IPR011047">
    <property type="entry name" value="Quinoprotein_ADH-like_sf"/>
</dbReference>
<feature type="domain" description="Pyrrolo-quinoline quinone repeat" evidence="2">
    <location>
        <begin position="452"/>
        <end position="591"/>
    </location>
</feature>
<evidence type="ECO:0000313" key="3">
    <source>
        <dbReference type="EMBL" id="TQE97699.1"/>
    </source>
</evidence>
<keyword evidence="1" id="KW-0472">Membrane</keyword>
<keyword evidence="4" id="KW-1185">Reference proteome</keyword>
<dbReference type="Gene3D" id="2.130.10.10">
    <property type="entry name" value="YVTN repeat-like/Quinoprotein amine dehydrogenase"/>
    <property type="match status" value="2"/>
</dbReference>
<dbReference type="Proteomes" id="UP000317371">
    <property type="component" value="Unassembled WGS sequence"/>
</dbReference>
<dbReference type="SUPFAM" id="SSF50998">
    <property type="entry name" value="Quinoprotein alcohol dehydrogenase-like"/>
    <property type="match status" value="3"/>
</dbReference>
<reference evidence="3 4" key="1">
    <citation type="submission" date="2019-06" db="EMBL/GenBank/DDBJ databases">
        <title>Genome sequence of Litorilinea aerophila BAA-2444.</title>
        <authorList>
            <person name="Maclea K.S."/>
            <person name="Maurais E.G."/>
            <person name="Iannazzi L.C."/>
        </authorList>
    </citation>
    <scope>NUCLEOTIDE SEQUENCE [LARGE SCALE GENOMIC DNA]</scope>
    <source>
        <strain evidence="3 4">ATCC BAA-2444</strain>
    </source>
</reference>
<dbReference type="InterPro" id="IPR018391">
    <property type="entry name" value="PQQ_b-propeller_rpt"/>
</dbReference>
<dbReference type="PANTHER" id="PTHR34512:SF30">
    <property type="entry name" value="OUTER MEMBRANE PROTEIN ASSEMBLY FACTOR BAMB"/>
    <property type="match status" value="1"/>
</dbReference>
<dbReference type="SMART" id="SM00564">
    <property type="entry name" value="PQQ"/>
    <property type="match status" value="10"/>
</dbReference>
<gene>
    <name evidence="3" type="ORF">FKZ61_02175</name>
</gene>
<proteinExistence type="predicted"/>
<dbReference type="InterPro" id="IPR015943">
    <property type="entry name" value="WD40/YVTN_repeat-like_dom_sf"/>
</dbReference>
<name>A0A540VLQ1_9CHLR</name>